<dbReference type="GO" id="GO:0008195">
    <property type="term" value="F:phosphatidate phosphatase activity"/>
    <property type="evidence" value="ECO:0007669"/>
    <property type="project" value="InterPro"/>
</dbReference>
<evidence type="ECO:0000313" key="3">
    <source>
        <dbReference type="EMBL" id="PQJ30006.1"/>
    </source>
</evidence>
<dbReference type="Proteomes" id="UP000239907">
    <property type="component" value="Unassembled WGS sequence"/>
</dbReference>
<dbReference type="AlphaFoldDB" id="A0A2S7U4R8"/>
<dbReference type="PANTHER" id="PTHR28208">
    <property type="entry name" value="PHOSPHATIDATE PHOSPHATASE APP1"/>
    <property type="match status" value="1"/>
</dbReference>
<keyword evidence="1" id="KW-1133">Transmembrane helix</keyword>
<keyword evidence="4" id="KW-1185">Reference proteome</keyword>
<organism evidence="3 4">
    <name type="scientific">Rubritalea profundi</name>
    <dbReference type="NCBI Taxonomy" id="1658618"/>
    <lineage>
        <taxon>Bacteria</taxon>
        <taxon>Pseudomonadati</taxon>
        <taxon>Verrucomicrobiota</taxon>
        <taxon>Verrucomicrobiia</taxon>
        <taxon>Verrucomicrobiales</taxon>
        <taxon>Rubritaleaceae</taxon>
        <taxon>Rubritalea</taxon>
    </lineage>
</organism>
<comment type="caution">
    <text evidence="3">The sequence shown here is derived from an EMBL/GenBank/DDBJ whole genome shotgun (WGS) entry which is preliminary data.</text>
</comment>
<name>A0A2S7U4R8_9BACT</name>
<dbReference type="Pfam" id="PF09949">
    <property type="entry name" value="APP1_cat"/>
    <property type="match status" value="1"/>
</dbReference>
<accession>A0A2S7U4R8</accession>
<feature type="domain" description="Phosphatidate phosphatase APP1 catalytic" evidence="2">
    <location>
        <begin position="157"/>
        <end position="307"/>
    </location>
</feature>
<dbReference type="InterPro" id="IPR052935">
    <property type="entry name" value="Mg2+_PAP"/>
</dbReference>
<reference evidence="3 4" key="1">
    <citation type="submission" date="2016-12" db="EMBL/GenBank/DDBJ databases">
        <title>Study of bacterial adaptation to deep sea.</title>
        <authorList>
            <person name="Song J."/>
            <person name="Yoshizawa S."/>
            <person name="Kogure K."/>
        </authorList>
    </citation>
    <scope>NUCLEOTIDE SEQUENCE [LARGE SCALE GENOMIC DNA]</scope>
    <source>
        <strain evidence="3 4">SAORIC-165</strain>
    </source>
</reference>
<evidence type="ECO:0000313" key="4">
    <source>
        <dbReference type="Proteomes" id="UP000239907"/>
    </source>
</evidence>
<keyword evidence="1" id="KW-0472">Membrane</keyword>
<dbReference type="OrthoDB" id="9789875at2"/>
<gene>
    <name evidence="3" type="ORF">BSZ32_16985</name>
</gene>
<dbReference type="EMBL" id="MQWA01000001">
    <property type="protein sequence ID" value="PQJ30006.1"/>
    <property type="molecule type" value="Genomic_DNA"/>
</dbReference>
<feature type="transmembrane region" description="Helical" evidence="1">
    <location>
        <begin position="12"/>
        <end position="33"/>
    </location>
</feature>
<protein>
    <recommendedName>
        <fullName evidence="2">Phosphatidate phosphatase APP1 catalytic domain-containing protein</fullName>
    </recommendedName>
</protein>
<dbReference type="InterPro" id="IPR019236">
    <property type="entry name" value="APP1_cat"/>
</dbReference>
<keyword evidence="1" id="KW-0812">Transmembrane</keyword>
<evidence type="ECO:0000256" key="1">
    <source>
        <dbReference type="SAM" id="Phobius"/>
    </source>
</evidence>
<evidence type="ECO:0000259" key="2">
    <source>
        <dbReference type="Pfam" id="PF09949"/>
    </source>
</evidence>
<dbReference type="PANTHER" id="PTHR28208:SF3">
    <property type="entry name" value="PHOSPHATIDATE PHOSPHATASE APP1"/>
    <property type="match status" value="1"/>
</dbReference>
<proteinExistence type="predicted"/>
<sequence length="353" mass="39831">MIGLVVSMKRLIIWLRHGALVVEWLLGVIWYLMTFWIPRKKAHPVADVYNAIQHPGGIYLFGRVMALRVMTAPKAKDDKWVNFKRMASNWFTLDFPNARVEVKMGNRVITVRSNKEGYFELHDTCDEEIKSVQVSLPNHGYSAEVELIGSREFKDLVIISDVDDTLMETGSISMGKMLETTLFGNSLTRELVPGVGSLVTELNRGGEHPVFYVTSSPWNLANFLKRIFHRAQLPDGGLFMTNWGLTPEQWLTPSHDIHKRQAIDEVASWYPQAKFVLIGDDSQRDPEIYAAALESYGAEKVLAILIRSVSGTLRANEVRAKYKTVNAKYGDSTANIAKSADEMRTILQTKGLL</sequence>